<dbReference type="EMBL" id="JAZHPZ010000021">
    <property type="protein sequence ID" value="MEF2968986.1"/>
    <property type="molecule type" value="Genomic_DNA"/>
</dbReference>
<feature type="domain" description="Response regulatory" evidence="8">
    <location>
        <begin position="5"/>
        <end position="122"/>
    </location>
</feature>
<evidence type="ECO:0000256" key="4">
    <source>
        <dbReference type="ARBA" id="ARBA00048267"/>
    </source>
</evidence>
<comment type="subcellular location">
    <subcellularLocation>
        <location evidence="5">Cytoplasm</location>
    </subcellularLocation>
</comment>
<dbReference type="RefSeq" id="WP_331849099.1">
    <property type="nucleotide sequence ID" value="NZ_JAZHPZ010000021.1"/>
</dbReference>
<name>A0ABU7W0F8_9BACL</name>
<dbReference type="Proteomes" id="UP001306950">
    <property type="component" value="Unassembled WGS sequence"/>
</dbReference>
<comment type="caution">
    <text evidence="10">The sequence shown here is derived from an EMBL/GenBank/DDBJ whole genome shotgun (WGS) entry which is preliminary data.</text>
</comment>
<dbReference type="HAMAP" id="MF_00099">
    <property type="entry name" value="CheB_chemtxs"/>
    <property type="match status" value="1"/>
</dbReference>
<dbReference type="CDD" id="cd16432">
    <property type="entry name" value="CheB_Rec"/>
    <property type="match status" value="1"/>
</dbReference>
<evidence type="ECO:0000256" key="3">
    <source>
        <dbReference type="ARBA" id="ARBA00022801"/>
    </source>
</evidence>
<reference evidence="10 11" key="1">
    <citation type="submission" date="2024-02" db="EMBL/GenBank/DDBJ databases">
        <title>A nitrogen-fixing paenibacillus bacterium.</title>
        <authorList>
            <person name="Zhang W.L."/>
            <person name="Chen S.F."/>
        </authorList>
    </citation>
    <scope>NUCLEOTIDE SEQUENCE [LARGE SCALE GENOMIC DNA]</scope>
    <source>
        <strain evidence="10 11">M1</strain>
    </source>
</reference>
<proteinExistence type="inferred from homology"/>
<dbReference type="PANTHER" id="PTHR42872:SF6">
    <property type="entry name" value="PROTEIN-GLUTAMATE METHYLESTERASE_PROTEIN-GLUTAMINE GLUTAMINASE"/>
    <property type="match status" value="1"/>
</dbReference>
<dbReference type="PIRSF" id="PIRSF000876">
    <property type="entry name" value="RR_chemtxs_CheB"/>
    <property type="match status" value="1"/>
</dbReference>
<dbReference type="EC" id="3.5.1.44" evidence="5"/>
<evidence type="ECO:0000313" key="10">
    <source>
        <dbReference type="EMBL" id="MEF2968986.1"/>
    </source>
</evidence>
<keyword evidence="5 7" id="KW-0597">Phosphoprotein</keyword>
<dbReference type="SUPFAM" id="SSF52738">
    <property type="entry name" value="Methylesterase CheB, C-terminal domain"/>
    <property type="match status" value="1"/>
</dbReference>
<dbReference type="PANTHER" id="PTHR42872">
    <property type="entry name" value="PROTEIN-GLUTAMATE METHYLESTERASE/PROTEIN-GLUTAMINE GLUTAMINASE"/>
    <property type="match status" value="1"/>
</dbReference>
<comment type="domain">
    <text evidence="5">Contains a C-terminal catalytic domain, and an N-terminal region which modulates catalytic activity.</text>
</comment>
<gene>
    <name evidence="5" type="primary">cheB</name>
    <name evidence="10" type="ORF">V3851_24680</name>
</gene>
<dbReference type="SMART" id="SM00448">
    <property type="entry name" value="REC"/>
    <property type="match status" value="1"/>
</dbReference>
<feature type="active site" evidence="5 6">
    <location>
        <position position="174"/>
    </location>
</feature>
<evidence type="ECO:0000256" key="5">
    <source>
        <dbReference type="HAMAP-Rule" id="MF_00099"/>
    </source>
</evidence>
<organism evidence="10 11">
    <name type="scientific">Paenibacillus haidiansis</name>
    <dbReference type="NCBI Taxonomy" id="1574488"/>
    <lineage>
        <taxon>Bacteria</taxon>
        <taxon>Bacillati</taxon>
        <taxon>Bacillota</taxon>
        <taxon>Bacilli</taxon>
        <taxon>Bacillales</taxon>
        <taxon>Paenibacillaceae</taxon>
        <taxon>Paenibacillus</taxon>
    </lineage>
</organism>
<dbReference type="InterPro" id="IPR000673">
    <property type="entry name" value="Sig_transdc_resp-reg_Me-estase"/>
</dbReference>
<evidence type="ECO:0000313" key="11">
    <source>
        <dbReference type="Proteomes" id="UP001306950"/>
    </source>
</evidence>
<dbReference type="Pfam" id="PF01339">
    <property type="entry name" value="CheB_methylest"/>
    <property type="match status" value="1"/>
</dbReference>
<keyword evidence="2 5" id="KW-0145">Chemotaxis</keyword>
<dbReference type="Gene3D" id="3.40.50.2300">
    <property type="match status" value="1"/>
</dbReference>
<dbReference type="InterPro" id="IPR011006">
    <property type="entry name" value="CheY-like_superfamily"/>
</dbReference>
<dbReference type="Pfam" id="PF00072">
    <property type="entry name" value="Response_reg"/>
    <property type="match status" value="1"/>
</dbReference>
<feature type="active site" evidence="5 6">
    <location>
        <position position="297"/>
    </location>
</feature>
<evidence type="ECO:0000259" key="9">
    <source>
        <dbReference type="PROSITE" id="PS50122"/>
    </source>
</evidence>
<sequence>MGKIKVLVVDDSMFMRKMIVRLVEEDGDIEVVGTARNGAEGVRMVKELRPDVVTMDIEMPEMNGIEALARIMDELPTRVIMISSLTQEGAEETITALQGGAVDFIPKPSGTLSSGLAVAREEIVGKIKAAARTPLSVLISARRGASRQQIAWQPKRAVSAGSKEFRHIVAIGTSTGGPKALETVLTGLPADFPYPVLVVQHMPPKFTFSLAQRLNNICRIRVVEAEDGQVIQGGTAYIAPGGYHMTLVRKRDEVRIALHQEPPQNGHRPSVDVMFESVNMLPGLKKHYVIMTGMGSDGAKAMAQAKRQGAESTIAEAQDTCVVFGMPRAAISLNCVDHVVPVTVIAAKIRQLTGV</sequence>
<feature type="domain" description="CheB-type methylesterase" evidence="9">
    <location>
        <begin position="162"/>
        <end position="355"/>
    </location>
</feature>
<comment type="catalytic activity">
    <reaction evidence="5">
        <text>L-glutaminyl-[protein] + H2O = L-glutamyl-[protein] + NH4(+)</text>
        <dbReference type="Rhea" id="RHEA:16441"/>
        <dbReference type="Rhea" id="RHEA-COMP:10207"/>
        <dbReference type="Rhea" id="RHEA-COMP:10208"/>
        <dbReference type="ChEBI" id="CHEBI:15377"/>
        <dbReference type="ChEBI" id="CHEBI:28938"/>
        <dbReference type="ChEBI" id="CHEBI:29973"/>
        <dbReference type="ChEBI" id="CHEBI:30011"/>
        <dbReference type="EC" id="3.5.1.44"/>
    </reaction>
</comment>
<dbReference type="PROSITE" id="PS50122">
    <property type="entry name" value="CHEB"/>
    <property type="match status" value="1"/>
</dbReference>
<evidence type="ECO:0000256" key="6">
    <source>
        <dbReference type="PROSITE-ProRule" id="PRU00050"/>
    </source>
</evidence>
<evidence type="ECO:0000256" key="1">
    <source>
        <dbReference type="ARBA" id="ARBA00022490"/>
    </source>
</evidence>
<feature type="active site" evidence="5 6">
    <location>
        <position position="201"/>
    </location>
</feature>
<comment type="catalytic activity">
    <reaction evidence="4 5">
        <text>[protein]-L-glutamate 5-O-methyl ester + H2O = L-glutamyl-[protein] + methanol + H(+)</text>
        <dbReference type="Rhea" id="RHEA:23236"/>
        <dbReference type="Rhea" id="RHEA-COMP:10208"/>
        <dbReference type="Rhea" id="RHEA-COMP:10311"/>
        <dbReference type="ChEBI" id="CHEBI:15377"/>
        <dbReference type="ChEBI" id="CHEBI:15378"/>
        <dbReference type="ChEBI" id="CHEBI:17790"/>
        <dbReference type="ChEBI" id="CHEBI:29973"/>
        <dbReference type="ChEBI" id="CHEBI:82795"/>
        <dbReference type="EC" id="3.1.1.61"/>
    </reaction>
</comment>
<accession>A0ABU7W0F8</accession>
<comment type="PTM">
    <text evidence="5">Phosphorylated by CheA. Phosphorylation of the N-terminal regulatory domain activates the methylesterase activity.</text>
</comment>
<keyword evidence="3 5" id="KW-0378">Hydrolase</keyword>
<dbReference type="CDD" id="cd17541">
    <property type="entry name" value="REC_CheB-like"/>
    <property type="match status" value="1"/>
</dbReference>
<dbReference type="NCBIfam" id="NF001965">
    <property type="entry name" value="PRK00742.1"/>
    <property type="match status" value="1"/>
</dbReference>
<evidence type="ECO:0000256" key="2">
    <source>
        <dbReference type="ARBA" id="ARBA00022500"/>
    </source>
</evidence>
<evidence type="ECO:0000259" key="8">
    <source>
        <dbReference type="PROSITE" id="PS50110"/>
    </source>
</evidence>
<protein>
    <recommendedName>
        <fullName evidence="5">Protein-glutamate methylesterase/protein-glutamine glutaminase</fullName>
        <ecNumber evidence="5">3.1.1.61</ecNumber>
        <ecNumber evidence="5">3.5.1.44</ecNumber>
    </recommendedName>
</protein>
<dbReference type="NCBIfam" id="NF009206">
    <property type="entry name" value="PRK12555.1"/>
    <property type="match status" value="1"/>
</dbReference>
<dbReference type="SUPFAM" id="SSF52172">
    <property type="entry name" value="CheY-like"/>
    <property type="match status" value="1"/>
</dbReference>
<dbReference type="InterPro" id="IPR035909">
    <property type="entry name" value="CheB_C"/>
</dbReference>
<dbReference type="InterPro" id="IPR008248">
    <property type="entry name" value="CheB-like"/>
</dbReference>
<comment type="function">
    <text evidence="5">Involved in chemotaxis. Part of a chemotaxis signal transduction system that modulates chemotaxis in response to various stimuli. Catalyzes the demethylation of specific methylglutamate residues introduced into the chemoreceptors (methyl-accepting chemotaxis proteins or MCP) by CheR. Also mediates the irreversible deamidation of specific glutamine residues to glutamic acid.</text>
</comment>
<dbReference type="EC" id="3.1.1.61" evidence="5"/>
<comment type="similarity">
    <text evidence="5">Belongs to the CheB family.</text>
</comment>
<dbReference type="PROSITE" id="PS50110">
    <property type="entry name" value="RESPONSE_REGULATORY"/>
    <property type="match status" value="1"/>
</dbReference>
<feature type="modified residue" description="4-aspartylphosphate" evidence="5 7">
    <location>
        <position position="56"/>
    </location>
</feature>
<dbReference type="Gene3D" id="3.40.50.180">
    <property type="entry name" value="Methylesterase CheB, C-terminal domain"/>
    <property type="match status" value="1"/>
</dbReference>
<keyword evidence="11" id="KW-1185">Reference proteome</keyword>
<evidence type="ECO:0000256" key="7">
    <source>
        <dbReference type="PROSITE-ProRule" id="PRU00169"/>
    </source>
</evidence>
<dbReference type="InterPro" id="IPR001789">
    <property type="entry name" value="Sig_transdc_resp-reg_receiver"/>
</dbReference>
<keyword evidence="1 5" id="KW-0963">Cytoplasm</keyword>
<dbReference type="GO" id="GO:0008984">
    <property type="term" value="F:protein-glutamate methylesterase activity"/>
    <property type="evidence" value="ECO:0007669"/>
    <property type="project" value="UniProtKB-EC"/>
</dbReference>